<proteinExistence type="predicted"/>
<reference evidence="4" key="1">
    <citation type="journal article" date="2019" name="Int. J. Syst. Evol. Microbiol.">
        <title>The Global Catalogue of Microorganisms (GCM) 10K type strain sequencing project: providing services to taxonomists for standard genome sequencing and annotation.</title>
        <authorList>
            <consortium name="The Broad Institute Genomics Platform"/>
            <consortium name="The Broad Institute Genome Sequencing Center for Infectious Disease"/>
            <person name="Wu L."/>
            <person name="Ma J."/>
        </authorList>
    </citation>
    <scope>NUCLEOTIDE SEQUENCE [LARGE SCALE GENOMIC DNA]</scope>
    <source>
        <strain evidence="4">KCTC 42087</strain>
    </source>
</reference>
<sequence>MAGDEAAERAADREWLALKVDERGETATVELGERHLAPFGRIYGGTGAALVSALIEASTGRRLLWATTQFVGACGEGDRLDLKADVVAAGRRTSQVRVTAHVGDELVLQALGASGEAGTDIPEGAVAEAPAVPPPADCPEMELAIPDGLPAGFFGGIERRSVDEGAHRWWMRLPDRPLARPALLGLAGDCLPPMVMRELGEPGAGTSLDLTVRVGVPSAAEWLLIDGRPDMAAGGYGHGRVRLWAEDGALVGTVAQTTALWRALG</sequence>
<dbReference type="InterPro" id="IPR029069">
    <property type="entry name" value="HotDog_dom_sf"/>
</dbReference>
<evidence type="ECO:0000313" key="4">
    <source>
        <dbReference type="Proteomes" id="UP001596074"/>
    </source>
</evidence>
<dbReference type="InterPro" id="IPR042171">
    <property type="entry name" value="Acyl-CoA_hotdog"/>
</dbReference>
<gene>
    <name evidence="3" type="ORF">ACFPZN_12095</name>
</gene>
<keyword evidence="4" id="KW-1185">Reference proteome</keyword>
<dbReference type="InterPro" id="IPR049450">
    <property type="entry name" value="ACOT8-like_C"/>
</dbReference>
<evidence type="ECO:0000259" key="2">
    <source>
        <dbReference type="Pfam" id="PF20789"/>
    </source>
</evidence>
<evidence type="ECO:0000313" key="3">
    <source>
        <dbReference type="EMBL" id="MFC5746354.1"/>
    </source>
</evidence>
<feature type="domain" description="Acyl-CoA thioesterase-like C-terminal" evidence="2">
    <location>
        <begin position="151"/>
        <end position="258"/>
    </location>
</feature>
<evidence type="ECO:0000259" key="1">
    <source>
        <dbReference type="Pfam" id="PF13622"/>
    </source>
</evidence>
<protein>
    <submittedName>
        <fullName evidence="3">Acyl-CoA thioesterase</fullName>
    </submittedName>
</protein>
<name>A0ABW0ZX57_9ACTN</name>
<dbReference type="Pfam" id="PF13622">
    <property type="entry name" value="4HBT_3"/>
    <property type="match status" value="1"/>
</dbReference>
<dbReference type="Proteomes" id="UP001596074">
    <property type="component" value="Unassembled WGS sequence"/>
</dbReference>
<dbReference type="SUPFAM" id="SSF54637">
    <property type="entry name" value="Thioesterase/thiol ester dehydrase-isomerase"/>
    <property type="match status" value="2"/>
</dbReference>
<accession>A0ABW0ZX57</accession>
<dbReference type="RefSeq" id="WP_378281977.1">
    <property type="nucleotide sequence ID" value="NZ_JBHSON010000013.1"/>
</dbReference>
<dbReference type="InterPro" id="IPR049449">
    <property type="entry name" value="TesB_ACOT8-like_N"/>
</dbReference>
<comment type="caution">
    <text evidence="3">The sequence shown here is derived from an EMBL/GenBank/DDBJ whole genome shotgun (WGS) entry which is preliminary data.</text>
</comment>
<organism evidence="3 4">
    <name type="scientific">Actinomadura rugatobispora</name>
    <dbReference type="NCBI Taxonomy" id="1994"/>
    <lineage>
        <taxon>Bacteria</taxon>
        <taxon>Bacillati</taxon>
        <taxon>Actinomycetota</taxon>
        <taxon>Actinomycetes</taxon>
        <taxon>Streptosporangiales</taxon>
        <taxon>Thermomonosporaceae</taxon>
        <taxon>Actinomadura</taxon>
    </lineage>
</organism>
<dbReference type="Pfam" id="PF20789">
    <property type="entry name" value="4HBT_3C"/>
    <property type="match status" value="1"/>
</dbReference>
<dbReference type="Gene3D" id="2.40.160.210">
    <property type="entry name" value="Acyl-CoA thioesterase, double hotdog domain"/>
    <property type="match status" value="1"/>
</dbReference>
<dbReference type="EMBL" id="JBHSON010000013">
    <property type="protein sequence ID" value="MFC5746354.1"/>
    <property type="molecule type" value="Genomic_DNA"/>
</dbReference>
<feature type="domain" description="Acyl-CoA thioesterase-like N-terminal HotDog" evidence="1">
    <location>
        <begin position="38"/>
        <end position="111"/>
    </location>
</feature>